<dbReference type="KEGG" id="csv:101217486"/>
<dbReference type="EMBL" id="CM002928">
    <property type="protein sequence ID" value="KGN44870.1"/>
    <property type="molecule type" value="Genomic_DNA"/>
</dbReference>
<reference evidence="2 3" key="2">
    <citation type="journal article" date="2009" name="PLoS ONE">
        <title>An integrated genetic and cytogenetic map of the cucumber genome.</title>
        <authorList>
            <person name="Ren Y."/>
            <person name="Zhang Z."/>
            <person name="Liu J."/>
            <person name="Staub J.E."/>
            <person name="Han Y."/>
            <person name="Cheng Z."/>
            <person name="Li X."/>
            <person name="Lu J."/>
            <person name="Miao H."/>
            <person name="Kang H."/>
            <person name="Xie B."/>
            <person name="Gu X."/>
            <person name="Wang X."/>
            <person name="Du Y."/>
            <person name="Jin W."/>
            <person name="Huang S."/>
        </authorList>
    </citation>
    <scope>NUCLEOTIDE SEQUENCE [LARGE SCALE GENOMIC DNA]</scope>
    <source>
        <strain evidence="3">cv. 9930</strain>
    </source>
</reference>
<dbReference type="OMA" id="FPNDFMV"/>
<dbReference type="Proteomes" id="UP000029981">
    <property type="component" value="Chromosome 7"/>
</dbReference>
<dbReference type="Gramene" id="KGN44870">
    <property type="protein sequence ID" value="KGN44870"/>
    <property type="gene ID" value="Csa_7G392430"/>
</dbReference>
<sequence length="402" mass="47077">MFSTPNSLISYLRGIKSHCPCFLSQEIIVQFRPISSLKVVWRKDYRLDEAIENDKRYKLCARVVKEVLNEPGQVIPLRYLEKRRERLRLNVSVKAFLGFNPGLFDTYYDRIKPKSEPVLFLRASDRLRGFLEEEKRIMMENEELIVSKLCKLLMMSKDKMLSVDKLVHVKRDFGFPNDFLVNLVPKYPEYFQIVGCPGEGKSFLQLVSRNPDFAKSVIERRAEDESISTGIRMRPNFDYKLPPGFILRKEMREWVRDWLELDYISPYEDVSHLAQSSPEMEKRTVGVFHELLSLSLFKRIPVPILGKFGGEYRFSNAFSSVFTRHSGIFYLSLKGGIETAMLREAYEGGQLIDCDPLLEIKNKFVELLEQGWRERAEQRRQQANELRKDMEFMCARAVHLKG</sequence>
<gene>
    <name evidence="2" type="ORF">Csa_7G392430</name>
</gene>
<dbReference type="GO" id="GO:0003723">
    <property type="term" value="F:RNA binding"/>
    <property type="evidence" value="ECO:0007669"/>
    <property type="project" value="InterPro"/>
</dbReference>
<accession>A0A0A0K559</accession>
<evidence type="ECO:0000313" key="2">
    <source>
        <dbReference type="EMBL" id="KGN44870.1"/>
    </source>
</evidence>
<proteinExistence type="predicted"/>
<protein>
    <recommendedName>
        <fullName evidence="1">PORR domain-containing protein</fullName>
    </recommendedName>
</protein>
<reference evidence="2 3" key="4">
    <citation type="journal article" date="2011" name="BMC Genomics">
        <title>RNA-Seq improves annotation of protein-coding genes in the cucumber genome.</title>
        <authorList>
            <person name="Li Z."/>
            <person name="Zhang Z."/>
            <person name="Yan P."/>
            <person name="Huang S."/>
            <person name="Fei Z."/>
            <person name="Lin K."/>
        </authorList>
    </citation>
    <scope>NUCLEOTIDE SEQUENCE [LARGE SCALE GENOMIC DNA]</scope>
    <source>
        <strain evidence="3">cv. 9930</strain>
    </source>
</reference>
<feature type="domain" description="PORR" evidence="1">
    <location>
        <begin position="43"/>
        <end position="372"/>
    </location>
</feature>
<reference evidence="2 3" key="3">
    <citation type="journal article" date="2010" name="BMC Genomics">
        <title>Transcriptome sequencing and comparative analysis of cucumber flowers with different sex types.</title>
        <authorList>
            <person name="Guo S."/>
            <person name="Zheng Y."/>
            <person name="Joung J.G."/>
            <person name="Liu S."/>
            <person name="Zhang Z."/>
            <person name="Crasta O.R."/>
            <person name="Sobral B.W."/>
            <person name="Xu Y."/>
            <person name="Huang S."/>
            <person name="Fei Z."/>
        </authorList>
    </citation>
    <scope>NUCLEOTIDE SEQUENCE [LARGE SCALE GENOMIC DNA]</scope>
    <source>
        <strain evidence="3">cv. 9930</strain>
    </source>
</reference>
<dbReference type="AlphaFoldDB" id="A0A0A0K559"/>
<dbReference type="InterPro" id="IPR045040">
    <property type="entry name" value="PORR_fam"/>
</dbReference>
<dbReference type="eggNOG" id="ENOG502QQPG">
    <property type="taxonomic scope" value="Eukaryota"/>
</dbReference>
<dbReference type="PANTHER" id="PTHR31476:SF3">
    <property type="entry name" value="UBIQUITIN CARBOXYL-TERMINAL HYDROLASE FAMILY PROTEIN"/>
    <property type="match status" value="1"/>
</dbReference>
<evidence type="ECO:0000313" key="3">
    <source>
        <dbReference type="Proteomes" id="UP000029981"/>
    </source>
</evidence>
<evidence type="ECO:0000259" key="1">
    <source>
        <dbReference type="Pfam" id="PF11955"/>
    </source>
</evidence>
<name>A0A0A0K559_CUCSA</name>
<dbReference type="InterPro" id="IPR021099">
    <property type="entry name" value="PORR_domain"/>
</dbReference>
<keyword evidence="3" id="KW-1185">Reference proteome</keyword>
<reference evidence="2 3" key="1">
    <citation type="journal article" date="2009" name="Nat. Genet.">
        <title>The genome of the cucumber, Cucumis sativus L.</title>
        <authorList>
            <person name="Huang S."/>
            <person name="Li R."/>
            <person name="Zhang Z."/>
            <person name="Li L."/>
            <person name="Gu X."/>
            <person name="Fan W."/>
            <person name="Lucas W.J."/>
            <person name="Wang X."/>
            <person name="Xie B."/>
            <person name="Ni P."/>
            <person name="Ren Y."/>
            <person name="Zhu H."/>
            <person name="Li J."/>
            <person name="Lin K."/>
            <person name="Jin W."/>
            <person name="Fei Z."/>
            <person name="Li G."/>
            <person name="Staub J."/>
            <person name="Kilian A."/>
            <person name="van der Vossen E.A."/>
            <person name="Wu Y."/>
            <person name="Guo J."/>
            <person name="He J."/>
            <person name="Jia Z."/>
            <person name="Ren Y."/>
            <person name="Tian G."/>
            <person name="Lu Y."/>
            <person name="Ruan J."/>
            <person name="Qian W."/>
            <person name="Wang M."/>
            <person name="Huang Q."/>
            <person name="Li B."/>
            <person name="Xuan Z."/>
            <person name="Cao J."/>
            <person name="Asan"/>
            <person name="Wu Z."/>
            <person name="Zhang J."/>
            <person name="Cai Q."/>
            <person name="Bai Y."/>
            <person name="Zhao B."/>
            <person name="Han Y."/>
            <person name="Li Y."/>
            <person name="Li X."/>
            <person name="Wang S."/>
            <person name="Shi Q."/>
            <person name="Liu S."/>
            <person name="Cho W.K."/>
            <person name="Kim J.Y."/>
            <person name="Xu Y."/>
            <person name="Heller-Uszynska K."/>
            <person name="Miao H."/>
            <person name="Cheng Z."/>
            <person name="Zhang S."/>
            <person name="Wu J."/>
            <person name="Yang Y."/>
            <person name="Kang H."/>
            <person name="Li M."/>
            <person name="Liang H."/>
            <person name="Ren X."/>
            <person name="Shi Z."/>
            <person name="Wen M."/>
            <person name="Jian M."/>
            <person name="Yang H."/>
            <person name="Zhang G."/>
            <person name="Yang Z."/>
            <person name="Chen R."/>
            <person name="Liu S."/>
            <person name="Li J."/>
            <person name="Ma L."/>
            <person name="Liu H."/>
            <person name="Zhou Y."/>
            <person name="Zhao J."/>
            <person name="Fang X."/>
            <person name="Li G."/>
            <person name="Fang L."/>
            <person name="Li Y."/>
            <person name="Liu D."/>
            <person name="Zheng H."/>
            <person name="Zhang Y."/>
            <person name="Qin N."/>
            <person name="Li Z."/>
            <person name="Yang G."/>
            <person name="Yang S."/>
            <person name="Bolund L."/>
            <person name="Kristiansen K."/>
            <person name="Zheng H."/>
            <person name="Li S."/>
            <person name="Zhang X."/>
            <person name="Yang H."/>
            <person name="Wang J."/>
            <person name="Sun R."/>
            <person name="Zhang B."/>
            <person name="Jiang S."/>
            <person name="Wang J."/>
            <person name="Du Y."/>
            <person name="Li S."/>
        </authorList>
    </citation>
    <scope>NUCLEOTIDE SEQUENCE [LARGE SCALE GENOMIC DNA]</scope>
    <source>
        <strain evidence="3">cv. 9930</strain>
    </source>
</reference>
<organism evidence="2 3">
    <name type="scientific">Cucumis sativus</name>
    <name type="common">Cucumber</name>
    <dbReference type="NCBI Taxonomy" id="3659"/>
    <lineage>
        <taxon>Eukaryota</taxon>
        <taxon>Viridiplantae</taxon>
        <taxon>Streptophyta</taxon>
        <taxon>Embryophyta</taxon>
        <taxon>Tracheophyta</taxon>
        <taxon>Spermatophyta</taxon>
        <taxon>Magnoliopsida</taxon>
        <taxon>eudicotyledons</taxon>
        <taxon>Gunneridae</taxon>
        <taxon>Pentapetalae</taxon>
        <taxon>rosids</taxon>
        <taxon>fabids</taxon>
        <taxon>Cucurbitales</taxon>
        <taxon>Cucurbitaceae</taxon>
        <taxon>Benincaseae</taxon>
        <taxon>Cucumis</taxon>
    </lineage>
</organism>
<dbReference type="PANTHER" id="PTHR31476">
    <property type="entry name" value="PROTEIN WHAT'S THIS FACTOR 1 HOMOLOG, CHLOROPLASTIC"/>
    <property type="match status" value="1"/>
</dbReference>
<dbReference type="Pfam" id="PF11955">
    <property type="entry name" value="PORR"/>
    <property type="match status" value="1"/>
</dbReference>
<dbReference type="STRING" id="3659.A0A0A0K559"/>
<dbReference type="OrthoDB" id="1898154at2759"/>